<organism evidence="1">
    <name type="scientific">Cacopsylla melanoneura</name>
    <dbReference type="NCBI Taxonomy" id="428564"/>
    <lineage>
        <taxon>Eukaryota</taxon>
        <taxon>Metazoa</taxon>
        <taxon>Ecdysozoa</taxon>
        <taxon>Arthropoda</taxon>
        <taxon>Hexapoda</taxon>
        <taxon>Insecta</taxon>
        <taxon>Pterygota</taxon>
        <taxon>Neoptera</taxon>
        <taxon>Paraneoptera</taxon>
        <taxon>Hemiptera</taxon>
        <taxon>Sternorrhyncha</taxon>
        <taxon>Psylloidea</taxon>
        <taxon>Psyllidae</taxon>
        <taxon>Psyllinae</taxon>
        <taxon>Cacopsylla</taxon>
    </lineage>
</organism>
<name>A0A8D8WPB1_9HEMI</name>
<dbReference type="EMBL" id="HBUF01210770">
    <property type="protein sequence ID" value="CAG6665480.1"/>
    <property type="molecule type" value="Transcribed_RNA"/>
</dbReference>
<proteinExistence type="predicted"/>
<dbReference type="EMBL" id="HBUF01210769">
    <property type="protein sequence ID" value="CAG6665479.1"/>
    <property type="molecule type" value="Transcribed_RNA"/>
</dbReference>
<accession>A0A8D8WPB1</accession>
<evidence type="ECO:0000313" key="1">
    <source>
        <dbReference type="EMBL" id="CAG6665480.1"/>
    </source>
</evidence>
<dbReference type="AlphaFoldDB" id="A0A8D8WPB1"/>
<reference evidence="1" key="1">
    <citation type="submission" date="2021-05" db="EMBL/GenBank/DDBJ databases">
        <authorList>
            <person name="Alioto T."/>
            <person name="Alioto T."/>
            <person name="Gomez Garrido J."/>
        </authorList>
    </citation>
    <scope>NUCLEOTIDE SEQUENCE</scope>
</reference>
<protein>
    <submittedName>
        <fullName evidence="1">Uncharacterized protein</fullName>
    </submittedName>
</protein>
<sequence length="122" mass="13219">MNPAVVQVCDLMAWEDAGPSGLVTCDSVGDTAWSSLGELGSVGDATLLLLWCGSGVLSVSIEVSPKVKNSFRLVRHVVLLGVSPGKSRALGVIANSGVGWCWRWYERCWWEGLWSSTFSVWM</sequence>